<evidence type="ECO:0000256" key="6">
    <source>
        <dbReference type="SAM" id="Phobius"/>
    </source>
</evidence>
<keyword evidence="4 6" id="KW-1133">Transmembrane helix</keyword>
<dbReference type="PROSITE" id="PS50850">
    <property type="entry name" value="MFS"/>
    <property type="match status" value="1"/>
</dbReference>
<feature type="transmembrane region" description="Helical" evidence="6">
    <location>
        <begin position="231"/>
        <end position="250"/>
    </location>
</feature>
<dbReference type="GO" id="GO:0005886">
    <property type="term" value="C:plasma membrane"/>
    <property type="evidence" value="ECO:0007669"/>
    <property type="project" value="UniProtKB-SubCell"/>
</dbReference>
<dbReference type="STRING" id="1231336.L248_1884"/>
<feature type="domain" description="Major facilitator superfamily (MFS) profile" evidence="7">
    <location>
        <begin position="13"/>
        <end position="463"/>
    </location>
</feature>
<feature type="transmembrane region" description="Helical" evidence="6">
    <location>
        <begin position="435"/>
        <end position="455"/>
    </location>
</feature>
<dbReference type="GO" id="GO:0022857">
    <property type="term" value="F:transmembrane transporter activity"/>
    <property type="evidence" value="ECO:0007669"/>
    <property type="project" value="InterPro"/>
</dbReference>
<protein>
    <recommendedName>
        <fullName evidence="7">Major facilitator superfamily (MFS) profile domain-containing protein</fullName>
    </recommendedName>
</protein>
<dbReference type="Pfam" id="PF07690">
    <property type="entry name" value="MFS_1"/>
    <property type="match status" value="1"/>
</dbReference>
<keyword evidence="5 6" id="KW-0472">Membrane</keyword>
<dbReference type="Gene3D" id="1.20.1720.10">
    <property type="entry name" value="Multidrug resistance protein D"/>
    <property type="match status" value="1"/>
</dbReference>
<evidence type="ECO:0000313" key="8">
    <source>
        <dbReference type="EMBL" id="ERL65808.1"/>
    </source>
</evidence>
<evidence type="ECO:0000259" key="7">
    <source>
        <dbReference type="PROSITE" id="PS50850"/>
    </source>
</evidence>
<dbReference type="InterPro" id="IPR020846">
    <property type="entry name" value="MFS_dom"/>
</dbReference>
<dbReference type="PANTHER" id="PTHR42718">
    <property type="entry name" value="MAJOR FACILITATOR SUPERFAMILY MULTIDRUG TRANSPORTER MFSC"/>
    <property type="match status" value="1"/>
</dbReference>
<dbReference type="InterPro" id="IPR036259">
    <property type="entry name" value="MFS_trans_sf"/>
</dbReference>
<sequence>MTPRTVSTQTKISIVSVGLLSFIGILIETAMNVTFPTLIRELHVSLATVQWLATGYLLLVTIVMSTTAYVLKRFPPHQIFTAAALLCVGGTLLCLAAHSFPVLFLGRLAQAVATGLSTPLMFQLIFTRIPGDRLGLYSGLAAVIISFAPALGPTYGGVLTSLWSWRAIFIGVLPVIAVVGVSGFFSIHGAAPGTAGHRFDGPGAALLAVVLTSVIWALNEAGLHGWGSRQFWLSLAAAAVLILAMTVYAQRGRRRLIDYTILRLPVLRFRLFTYFGLQFINIGLSYLLPIYAQTVLGYSAMTAGLMLLPGSLLGTITSPLAGKVYDQKGPAGPLMLSGCLIVAGTALFWALAGRLDLVLIVVLYSLVRIGFNAGFSTAITDASVQVHGRQKADQNSLFSMTQQYAGSLSMSLLTAVVAAVSLTTTSRAGTQRGTVIDFALLFILAGMVLASIGWLRWRRHQAAA</sequence>
<dbReference type="RefSeq" id="WP_022528751.1">
    <property type="nucleotide sequence ID" value="NZ_KI271584.1"/>
</dbReference>
<dbReference type="PANTHER" id="PTHR42718:SF9">
    <property type="entry name" value="MAJOR FACILITATOR SUPERFAMILY MULTIDRUG TRANSPORTER MFSC"/>
    <property type="match status" value="1"/>
</dbReference>
<keyword evidence="2" id="KW-0813">Transport</keyword>
<feature type="transmembrane region" description="Helical" evidence="6">
    <location>
        <begin position="134"/>
        <end position="151"/>
    </location>
</feature>
<feature type="transmembrane region" description="Helical" evidence="6">
    <location>
        <begin position="298"/>
        <end position="322"/>
    </location>
</feature>
<accession>U4TVD2</accession>
<evidence type="ECO:0000256" key="3">
    <source>
        <dbReference type="ARBA" id="ARBA00022692"/>
    </source>
</evidence>
<evidence type="ECO:0000256" key="2">
    <source>
        <dbReference type="ARBA" id="ARBA00022448"/>
    </source>
</evidence>
<comment type="subcellular location">
    <subcellularLocation>
        <location evidence="1">Cell membrane</location>
        <topology evidence="1">Multi-pass membrane protein</topology>
    </subcellularLocation>
</comment>
<feature type="transmembrane region" description="Helical" evidence="6">
    <location>
        <begin position="12"/>
        <end position="31"/>
    </location>
</feature>
<reference evidence="9" key="1">
    <citation type="journal article" date="2013" name="Genome Announc.">
        <title>Whole-Genome Sequencing of Lactobacillus shenzhenensis Strain LY-73T.</title>
        <authorList>
            <person name="Lin Z."/>
            <person name="Liu Z."/>
            <person name="Yang R."/>
            <person name="Zou Y."/>
            <person name="Wan D."/>
            <person name="Chen J."/>
            <person name="Guo M."/>
            <person name="Zhao J."/>
            <person name="Fang C."/>
            <person name="Yang R."/>
            <person name="Liu F."/>
        </authorList>
    </citation>
    <scope>NUCLEOTIDE SEQUENCE [LARGE SCALE GENOMIC DNA]</scope>
    <source>
        <strain evidence="9">LY-73</strain>
    </source>
</reference>
<feature type="transmembrane region" description="Helical" evidence="6">
    <location>
        <begin position="51"/>
        <end position="71"/>
    </location>
</feature>
<keyword evidence="9" id="KW-1185">Reference proteome</keyword>
<gene>
    <name evidence="8" type="ORF">L248_1884</name>
</gene>
<organism evidence="8 9">
    <name type="scientific">Schleiferilactobacillus shenzhenensis LY-73</name>
    <dbReference type="NCBI Taxonomy" id="1231336"/>
    <lineage>
        <taxon>Bacteria</taxon>
        <taxon>Bacillati</taxon>
        <taxon>Bacillota</taxon>
        <taxon>Bacilli</taxon>
        <taxon>Lactobacillales</taxon>
        <taxon>Lactobacillaceae</taxon>
        <taxon>Schleiferilactobacillus</taxon>
    </lineage>
</organism>
<dbReference type="HOGENOM" id="CLU_000960_28_0_9"/>
<keyword evidence="3 6" id="KW-0812">Transmembrane</keyword>
<dbReference type="SUPFAM" id="SSF103473">
    <property type="entry name" value="MFS general substrate transporter"/>
    <property type="match status" value="1"/>
</dbReference>
<proteinExistence type="predicted"/>
<feature type="transmembrane region" description="Helical" evidence="6">
    <location>
        <begin position="78"/>
        <end position="98"/>
    </location>
</feature>
<name>U4TVD2_9LACO</name>
<evidence type="ECO:0000256" key="4">
    <source>
        <dbReference type="ARBA" id="ARBA00022989"/>
    </source>
</evidence>
<feature type="transmembrane region" description="Helical" evidence="6">
    <location>
        <begin position="358"/>
        <end position="384"/>
    </location>
</feature>
<evidence type="ECO:0000256" key="5">
    <source>
        <dbReference type="ARBA" id="ARBA00023136"/>
    </source>
</evidence>
<feature type="transmembrane region" description="Helical" evidence="6">
    <location>
        <begin position="334"/>
        <end position="352"/>
    </location>
</feature>
<dbReference type="Proteomes" id="UP000030647">
    <property type="component" value="Unassembled WGS sequence"/>
</dbReference>
<feature type="transmembrane region" description="Helical" evidence="6">
    <location>
        <begin position="271"/>
        <end position="292"/>
    </location>
</feature>
<dbReference type="InterPro" id="IPR011701">
    <property type="entry name" value="MFS"/>
</dbReference>
<dbReference type="Gene3D" id="1.20.1250.20">
    <property type="entry name" value="MFS general substrate transporter like domains"/>
    <property type="match status" value="1"/>
</dbReference>
<dbReference type="EMBL" id="KI271584">
    <property type="protein sequence ID" value="ERL65808.1"/>
    <property type="molecule type" value="Genomic_DNA"/>
</dbReference>
<dbReference type="eggNOG" id="COG2814">
    <property type="taxonomic scope" value="Bacteria"/>
</dbReference>
<feature type="transmembrane region" description="Helical" evidence="6">
    <location>
        <begin position="199"/>
        <end position="219"/>
    </location>
</feature>
<dbReference type="AlphaFoldDB" id="U4TVD2"/>
<feature type="transmembrane region" description="Helical" evidence="6">
    <location>
        <begin position="404"/>
        <end position="423"/>
    </location>
</feature>
<evidence type="ECO:0000313" key="9">
    <source>
        <dbReference type="Proteomes" id="UP000030647"/>
    </source>
</evidence>
<evidence type="ECO:0000256" key="1">
    <source>
        <dbReference type="ARBA" id="ARBA00004651"/>
    </source>
</evidence>
<feature type="transmembrane region" description="Helical" evidence="6">
    <location>
        <begin position="163"/>
        <end position="187"/>
    </location>
</feature>